<dbReference type="GO" id="GO:0042910">
    <property type="term" value="F:xenobiotic transmembrane transporter activity"/>
    <property type="evidence" value="ECO:0007669"/>
    <property type="project" value="InterPro"/>
</dbReference>
<feature type="transmembrane region" description="Helical" evidence="8">
    <location>
        <begin position="369"/>
        <end position="391"/>
    </location>
</feature>
<name>A0A1H2JM22_9BACT</name>
<evidence type="ECO:0000256" key="6">
    <source>
        <dbReference type="ARBA" id="ARBA00022989"/>
    </source>
</evidence>
<dbReference type="EMBL" id="FNLL01000013">
    <property type="protein sequence ID" value="SDU57500.1"/>
    <property type="molecule type" value="Genomic_DNA"/>
</dbReference>
<dbReference type="Proteomes" id="UP000199608">
    <property type="component" value="Unassembled WGS sequence"/>
</dbReference>
<dbReference type="CDD" id="cd17320">
    <property type="entry name" value="MFS_MdfA_MDR_like"/>
    <property type="match status" value="1"/>
</dbReference>
<feature type="transmembrane region" description="Helical" evidence="8">
    <location>
        <begin position="107"/>
        <end position="128"/>
    </location>
</feature>
<feature type="transmembrane region" description="Helical" evidence="8">
    <location>
        <begin position="252"/>
        <end position="271"/>
    </location>
</feature>
<evidence type="ECO:0000256" key="2">
    <source>
        <dbReference type="ARBA" id="ARBA00006236"/>
    </source>
</evidence>
<dbReference type="PROSITE" id="PS50850">
    <property type="entry name" value="MFS"/>
    <property type="match status" value="1"/>
</dbReference>
<dbReference type="AlphaFoldDB" id="A0A1H2JM22"/>
<dbReference type="Gene3D" id="1.20.1720.10">
    <property type="entry name" value="Multidrug resistance protein D"/>
    <property type="match status" value="1"/>
</dbReference>
<keyword evidence="6 8" id="KW-1133">Transmembrane helix</keyword>
<feature type="transmembrane region" description="Helical" evidence="8">
    <location>
        <begin position="168"/>
        <end position="187"/>
    </location>
</feature>
<dbReference type="SUPFAM" id="SSF103473">
    <property type="entry name" value="MFS general substrate transporter"/>
    <property type="match status" value="1"/>
</dbReference>
<dbReference type="InterPro" id="IPR004812">
    <property type="entry name" value="Efflux_drug-R_Bcr/CmlA"/>
</dbReference>
<keyword evidence="4" id="KW-1003">Cell membrane</keyword>
<comment type="subcellular location">
    <subcellularLocation>
        <location evidence="1">Cell membrane</location>
        <topology evidence="1">Multi-pass membrane protein</topology>
    </subcellularLocation>
</comment>
<protein>
    <submittedName>
        <fullName evidence="10">MFS transporter, DHA1 family, bicyclomycin/chloramphenicol resistance protein</fullName>
    </submittedName>
</protein>
<evidence type="ECO:0000256" key="8">
    <source>
        <dbReference type="SAM" id="Phobius"/>
    </source>
</evidence>
<keyword evidence="11" id="KW-1185">Reference proteome</keyword>
<dbReference type="PANTHER" id="PTHR23502">
    <property type="entry name" value="MAJOR FACILITATOR SUPERFAMILY"/>
    <property type="match status" value="1"/>
</dbReference>
<feature type="transmembrane region" description="Helical" evidence="8">
    <location>
        <begin position="83"/>
        <end position="101"/>
    </location>
</feature>
<keyword evidence="7 8" id="KW-0472">Membrane</keyword>
<dbReference type="Pfam" id="PF07690">
    <property type="entry name" value="MFS_1"/>
    <property type="match status" value="1"/>
</dbReference>
<feature type="transmembrane region" description="Helical" evidence="8">
    <location>
        <begin position="140"/>
        <end position="162"/>
    </location>
</feature>
<evidence type="ECO:0000256" key="5">
    <source>
        <dbReference type="ARBA" id="ARBA00022692"/>
    </source>
</evidence>
<accession>A0A1H2JM22</accession>
<evidence type="ECO:0000256" key="4">
    <source>
        <dbReference type="ARBA" id="ARBA00022475"/>
    </source>
</evidence>
<proteinExistence type="inferred from homology"/>
<dbReference type="GO" id="GO:1990961">
    <property type="term" value="P:xenobiotic detoxification by transmembrane export across the plasma membrane"/>
    <property type="evidence" value="ECO:0007669"/>
    <property type="project" value="InterPro"/>
</dbReference>
<dbReference type="InterPro" id="IPR036259">
    <property type="entry name" value="MFS_trans_sf"/>
</dbReference>
<evidence type="ECO:0000256" key="3">
    <source>
        <dbReference type="ARBA" id="ARBA00022448"/>
    </source>
</evidence>
<feature type="transmembrane region" description="Helical" evidence="8">
    <location>
        <begin position="208"/>
        <end position="232"/>
    </location>
</feature>
<gene>
    <name evidence="10" type="ORF">SAMN04487931_113102</name>
</gene>
<feature type="transmembrane region" description="Helical" evidence="8">
    <location>
        <begin position="49"/>
        <end position="71"/>
    </location>
</feature>
<feature type="transmembrane region" description="Helical" evidence="8">
    <location>
        <begin position="344"/>
        <end position="363"/>
    </location>
</feature>
<organism evidence="10 11">
    <name type="scientific">Desulfobacula phenolica</name>
    <dbReference type="NCBI Taxonomy" id="90732"/>
    <lineage>
        <taxon>Bacteria</taxon>
        <taxon>Pseudomonadati</taxon>
        <taxon>Thermodesulfobacteriota</taxon>
        <taxon>Desulfobacteria</taxon>
        <taxon>Desulfobacterales</taxon>
        <taxon>Desulfobacteraceae</taxon>
        <taxon>Desulfobacula</taxon>
    </lineage>
</organism>
<dbReference type="GO" id="GO:0005886">
    <property type="term" value="C:plasma membrane"/>
    <property type="evidence" value="ECO:0007669"/>
    <property type="project" value="UniProtKB-SubCell"/>
</dbReference>
<evidence type="ECO:0000256" key="7">
    <source>
        <dbReference type="ARBA" id="ARBA00023136"/>
    </source>
</evidence>
<evidence type="ECO:0000259" key="9">
    <source>
        <dbReference type="PROSITE" id="PS50850"/>
    </source>
</evidence>
<dbReference type="PANTHER" id="PTHR23502:SF132">
    <property type="entry name" value="POLYAMINE TRANSPORTER 2-RELATED"/>
    <property type="match status" value="1"/>
</dbReference>
<evidence type="ECO:0000256" key="1">
    <source>
        <dbReference type="ARBA" id="ARBA00004651"/>
    </source>
</evidence>
<evidence type="ECO:0000313" key="10">
    <source>
        <dbReference type="EMBL" id="SDU57500.1"/>
    </source>
</evidence>
<comment type="similarity">
    <text evidence="2">Belongs to the major facilitator superfamily. Bcr/CmlA family.</text>
</comment>
<sequence>MESRTNLSAALHIPFLIPLLAVLSAFPPLSTDMYLPAMPYLGKLWGVELKIISLTLIGFFLGYSPALLVYGPLSDRFGRKAPLLAGLSLFILASLLCSIAGSPQTLIYARILQGIGAAAPSVLGLSITKDHYTGPERYKILALISIIVGLAPMLGPTLGSWALLFGSWHIIFILQAAIAFIAFAGVLRIPETNPAPRHIPLMKMAVPYLALFGNLRFLSLSFLFSASMSPLFAFIGASADIYITGFSLSEQVFGLFFGMNAFSIMTGSFICMNLSAKFSDITLIRLGFGGILTGGLLIMTIPHSQVLFFTFPMCFISFCFGFTRPVCINLILETVNRDIGSASSLMMFSNFIFGAAAMWIISLGGEWKITMIGFMAVLSGLATFFVFWFLLKGVKK</sequence>
<keyword evidence="3" id="KW-0813">Transport</keyword>
<feature type="transmembrane region" description="Helical" evidence="8">
    <location>
        <begin position="283"/>
        <end position="301"/>
    </location>
</feature>
<evidence type="ECO:0000313" key="11">
    <source>
        <dbReference type="Proteomes" id="UP000199608"/>
    </source>
</evidence>
<keyword evidence="5 8" id="KW-0812">Transmembrane</keyword>
<dbReference type="NCBIfam" id="TIGR00710">
    <property type="entry name" value="efflux_Bcr_CflA"/>
    <property type="match status" value="1"/>
</dbReference>
<dbReference type="InterPro" id="IPR011701">
    <property type="entry name" value="MFS"/>
</dbReference>
<dbReference type="InterPro" id="IPR020846">
    <property type="entry name" value="MFS_dom"/>
</dbReference>
<feature type="transmembrane region" description="Helical" evidence="8">
    <location>
        <begin position="307"/>
        <end position="332"/>
    </location>
</feature>
<dbReference type="RefSeq" id="WP_175530410.1">
    <property type="nucleotide sequence ID" value="NZ_FNLL01000013.1"/>
</dbReference>
<feature type="domain" description="Major facilitator superfamily (MFS) profile" evidence="9">
    <location>
        <begin position="16"/>
        <end position="394"/>
    </location>
</feature>
<reference evidence="11" key="1">
    <citation type="submission" date="2016-10" db="EMBL/GenBank/DDBJ databases">
        <authorList>
            <person name="Varghese N."/>
            <person name="Submissions S."/>
        </authorList>
    </citation>
    <scope>NUCLEOTIDE SEQUENCE [LARGE SCALE GENOMIC DNA]</scope>
    <source>
        <strain evidence="11">DSM 3384</strain>
    </source>
</reference>